<dbReference type="EMBL" id="UZAM01011819">
    <property type="protein sequence ID" value="VDP18384.1"/>
    <property type="molecule type" value="Genomic_DNA"/>
</dbReference>
<organism evidence="3">
    <name type="scientific">Soboliphyme baturini</name>
    <dbReference type="NCBI Taxonomy" id="241478"/>
    <lineage>
        <taxon>Eukaryota</taxon>
        <taxon>Metazoa</taxon>
        <taxon>Ecdysozoa</taxon>
        <taxon>Nematoda</taxon>
        <taxon>Enoplea</taxon>
        <taxon>Dorylaimia</taxon>
        <taxon>Dioctophymatida</taxon>
        <taxon>Dioctophymatoidea</taxon>
        <taxon>Soboliphymatidae</taxon>
        <taxon>Soboliphyme</taxon>
    </lineage>
</organism>
<proteinExistence type="predicted"/>
<name>A0A183IYF0_9BILA</name>
<evidence type="ECO:0000313" key="1">
    <source>
        <dbReference type="EMBL" id="VDP18384.1"/>
    </source>
</evidence>
<evidence type="ECO:0000313" key="2">
    <source>
        <dbReference type="Proteomes" id="UP000270296"/>
    </source>
</evidence>
<reference evidence="1 2" key="2">
    <citation type="submission" date="2018-11" db="EMBL/GenBank/DDBJ databases">
        <authorList>
            <consortium name="Pathogen Informatics"/>
        </authorList>
    </citation>
    <scope>NUCLEOTIDE SEQUENCE [LARGE SCALE GENOMIC DNA]</scope>
</reference>
<sequence>MNIQLPVPVAVPLCNKQQAANASSVTLATAMVVRCSLVSGRQRSFRPPFRLYNALHTKVMLSRNRIVSYKARAQMEPVDCDDGAEFRSFANNHDVPAPPTWRRSRHCFERRTSLSWFIKREVQSDEDFSFNGANVTTD</sequence>
<accession>A0A183IYF0</accession>
<dbReference type="Proteomes" id="UP000270296">
    <property type="component" value="Unassembled WGS sequence"/>
</dbReference>
<evidence type="ECO:0000313" key="3">
    <source>
        <dbReference type="WBParaSite" id="SBAD_0000895901-mRNA-1"/>
    </source>
</evidence>
<dbReference type="WBParaSite" id="SBAD_0000895901-mRNA-1">
    <property type="protein sequence ID" value="SBAD_0000895901-mRNA-1"/>
    <property type="gene ID" value="SBAD_0000895901"/>
</dbReference>
<keyword evidence="2" id="KW-1185">Reference proteome</keyword>
<protein>
    <submittedName>
        <fullName evidence="1 3">Uncharacterized protein</fullName>
    </submittedName>
</protein>
<gene>
    <name evidence="1" type="ORF">SBAD_LOCUS8648</name>
</gene>
<dbReference type="AlphaFoldDB" id="A0A183IYF0"/>
<reference evidence="3" key="1">
    <citation type="submission" date="2016-06" db="UniProtKB">
        <authorList>
            <consortium name="WormBaseParasite"/>
        </authorList>
    </citation>
    <scope>IDENTIFICATION</scope>
</reference>